<dbReference type="OrthoDB" id="7431159at2759"/>
<dbReference type="Proteomes" id="UP001154114">
    <property type="component" value="Chromosome 1"/>
</dbReference>
<keyword evidence="3" id="KW-1185">Reference proteome</keyword>
<evidence type="ECO:0000313" key="3">
    <source>
        <dbReference type="Proteomes" id="UP001154114"/>
    </source>
</evidence>
<dbReference type="EMBL" id="LR824004">
    <property type="protein sequence ID" value="CAH0578292.1"/>
    <property type="molecule type" value="Genomic_DNA"/>
</dbReference>
<accession>A0A9P0BL39</accession>
<proteinExistence type="predicted"/>
<organism evidence="2 3">
    <name type="scientific">Chrysodeixis includens</name>
    <name type="common">Soybean looper</name>
    <name type="synonym">Pseudoplusia includens</name>
    <dbReference type="NCBI Taxonomy" id="689277"/>
    <lineage>
        <taxon>Eukaryota</taxon>
        <taxon>Metazoa</taxon>
        <taxon>Ecdysozoa</taxon>
        <taxon>Arthropoda</taxon>
        <taxon>Hexapoda</taxon>
        <taxon>Insecta</taxon>
        <taxon>Pterygota</taxon>
        <taxon>Neoptera</taxon>
        <taxon>Endopterygota</taxon>
        <taxon>Lepidoptera</taxon>
        <taxon>Glossata</taxon>
        <taxon>Ditrysia</taxon>
        <taxon>Noctuoidea</taxon>
        <taxon>Noctuidae</taxon>
        <taxon>Plusiinae</taxon>
        <taxon>Chrysodeixis</taxon>
    </lineage>
</organism>
<evidence type="ECO:0000313" key="2">
    <source>
        <dbReference type="EMBL" id="CAH0578292.1"/>
    </source>
</evidence>
<dbReference type="AlphaFoldDB" id="A0A9P0BL39"/>
<gene>
    <name evidence="2" type="ORF">CINC_LOCUS623</name>
</gene>
<feature type="region of interest" description="Disordered" evidence="1">
    <location>
        <begin position="40"/>
        <end position="62"/>
    </location>
</feature>
<protein>
    <submittedName>
        <fullName evidence="2">Uncharacterized protein</fullName>
    </submittedName>
</protein>
<sequence>MAACCTCPGPHGAGAGGGAAGHHAKGGNLPLICLVPRGDGTRAQPGHGGNKPRPATGGSGPHADFQLLDEAYIKKHFKLPQRALYLDPFRRPLITFPMTQEGTNNFNMARKCKINQQILDGFLDPSEAISAPSVFPYATSKENKDKESAEDDEEIIYILQLPDWEFKCPVHNETIRTPRFIWHSCKKTKKTKSSKLQRGGGPMNKPKPWLLSRHTDFDLMSQW</sequence>
<reference evidence="2" key="1">
    <citation type="submission" date="2021-12" db="EMBL/GenBank/DDBJ databases">
        <authorList>
            <person name="King R."/>
        </authorList>
    </citation>
    <scope>NUCLEOTIDE SEQUENCE</scope>
</reference>
<evidence type="ECO:0000256" key="1">
    <source>
        <dbReference type="SAM" id="MobiDB-lite"/>
    </source>
</evidence>
<name>A0A9P0BL39_CHRIL</name>